<organism evidence="2 3">
    <name type="scientific">Wuchereria bancrofti</name>
    <dbReference type="NCBI Taxonomy" id="6293"/>
    <lineage>
        <taxon>Eukaryota</taxon>
        <taxon>Metazoa</taxon>
        <taxon>Ecdysozoa</taxon>
        <taxon>Nematoda</taxon>
        <taxon>Chromadorea</taxon>
        <taxon>Rhabditida</taxon>
        <taxon>Spirurina</taxon>
        <taxon>Spiruromorpha</taxon>
        <taxon>Filarioidea</taxon>
        <taxon>Onchocercidae</taxon>
        <taxon>Wuchereria</taxon>
    </lineage>
</organism>
<dbReference type="Pfam" id="PF00240">
    <property type="entry name" value="ubiquitin"/>
    <property type="match status" value="1"/>
</dbReference>
<dbReference type="InterPro" id="IPR029071">
    <property type="entry name" value="Ubiquitin-like_domsf"/>
</dbReference>
<reference evidence="2 3" key="1">
    <citation type="submission" date="2018-11" db="EMBL/GenBank/DDBJ databases">
        <authorList>
            <consortium name="Pathogen Informatics"/>
        </authorList>
    </citation>
    <scope>NUCLEOTIDE SEQUENCE [LARGE SCALE GENOMIC DNA]</scope>
</reference>
<dbReference type="AlphaFoldDB" id="A0A3P7END7"/>
<proteinExistence type="predicted"/>
<dbReference type="SUPFAM" id="SSF54236">
    <property type="entry name" value="Ubiquitin-like"/>
    <property type="match status" value="1"/>
</dbReference>
<dbReference type="EMBL" id="UYWW01012934">
    <property type="protein sequence ID" value="VDM22673.1"/>
    <property type="molecule type" value="Genomic_DNA"/>
</dbReference>
<evidence type="ECO:0000313" key="3">
    <source>
        <dbReference type="Proteomes" id="UP000270924"/>
    </source>
</evidence>
<evidence type="ECO:0000313" key="2">
    <source>
        <dbReference type="EMBL" id="VDM22673.1"/>
    </source>
</evidence>
<dbReference type="SMART" id="SM00213">
    <property type="entry name" value="UBQ"/>
    <property type="match status" value="1"/>
</dbReference>
<dbReference type="OrthoDB" id="417450at2759"/>
<dbReference type="InterPro" id="IPR000626">
    <property type="entry name" value="Ubiquitin-like_dom"/>
</dbReference>
<gene>
    <name evidence="2" type="ORF">WBA_LOCUS12601</name>
</gene>
<feature type="domain" description="Ubiquitin-like" evidence="1">
    <location>
        <begin position="13"/>
        <end position="85"/>
    </location>
</feature>
<sequence>MLNRYLLEVGKVMKLYVKRVNAKGGVFTITVDGKDTVASLKQRIGGVLDLFPDAVRLLHQGHPLSSAEASLGSYGIEDSSRINVVYVPSTDMNSTVSKVLSSFLFDQCPPNVLPAIAERYQFSLAKKVKSFNLDELERYAKFRNQHIP</sequence>
<dbReference type="Proteomes" id="UP000270924">
    <property type="component" value="Unassembled WGS sequence"/>
</dbReference>
<evidence type="ECO:0000259" key="1">
    <source>
        <dbReference type="PROSITE" id="PS50053"/>
    </source>
</evidence>
<protein>
    <recommendedName>
        <fullName evidence="1">Ubiquitin-like domain-containing protein</fullName>
    </recommendedName>
</protein>
<accession>A0A3P7END7</accession>
<keyword evidence="3" id="KW-1185">Reference proteome</keyword>
<dbReference type="PROSITE" id="PS50053">
    <property type="entry name" value="UBIQUITIN_2"/>
    <property type="match status" value="1"/>
</dbReference>
<dbReference type="Gene3D" id="3.10.20.90">
    <property type="entry name" value="Phosphatidylinositol 3-kinase Catalytic Subunit, Chain A, domain 1"/>
    <property type="match status" value="1"/>
</dbReference>
<dbReference type="InParanoid" id="A0A3P7END7"/>
<name>A0A3P7END7_WUCBA</name>